<dbReference type="InterPro" id="IPR010851">
    <property type="entry name" value="DEFL"/>
</dbReference>
<organism evidence="6">
    <name type="scientific">Brassica napus</name>
    <name type="common">Rape</name>
    <dbReference type="NCBI Taxonomy" id="3708"/>
    <lineage>
        <taxon>Eukaryota</taxon>
        <taxon>Viridiplantae</taxon>
        <taxon>Streptophyta</taxon>
        <taxon>Embryophyta</taxon>
        <taxon>Tracheophyta</taxon>
        <taxon>Spermatophyta</taxon>
        <taxon>Magnoliopsida</taxon>
        <taxon>eudicotyledons</taxon>
        <taxon>Gunneridae</taxon>
        <taxon>Pentapetalae</taxon>
        <taxon>rosids</taxon>
        <taxon>malvids</taxon>
        <taxon>Brassicales</taxon>
        <taxon>Brassicaceae</taxon>
        <taxon>Brassiceae</taxon>
        <taxon>Brassica</taxon>
    </lineage>
</organism>
<dbReference type="PANTHER" id="PTHR33830">
    <property type="entry name" value="DEFENSIN-LIKE PROTEIN 184-RELATED"/>
    <property type="match status" value="1"/>
</dbReference>
<name>A0A816JB87_BRANA</name>
<protein>
    <submittedName>
        <fullName evidence="6">(rape) hypothetical protein</fullName>
    </submittedName>
</protein>
<evidence type="ECO:0000313" key="6">
    <source>
        <dbReference type="EMBL" id="CAF1807132.1"/>
    </source>
</evidence>
<keyword evidence="2" id="KW-0929">Antimicrobial</keyword>
<sequence length="51" mass="5735">MESQGQCHDYIVELGICERKQCAAECTAKWKGSGRCIEDTNNCLCTFKCKT</sequence>
<dbReference type="EMBL" id="HG994368">
    <property type="protein sequence ID" value="CAF1807132.1"/>
    <property type="molecule type" value="Genomic_DNA"/>
</dbReference>
<evidence type="ECO:0000256" key="1">
    <source>
        <dbReference type="ARBA" id="ARBA00006722"/>
    </source>
</evidence>
<evidence type="ECO:0000256" key="5">
    <source>
        <dbReference type="ARBA" id="ARBA00023157"/>
    </source>
</evidence>
<dbReference type="Proteomes" id="UP001295469">
    <property type="component" value="Chromosome C04"/>
</dbReference>
<evidence type="ECO:0000256" key="3">
    <source>
        <dbReference type="ARBA" id="ARBA00022577"/>
    </source>
</evidence>
<dbReference type="AlphaFoldDB" id="A0A816JB87"/>
<evidence type="ECO:0000256" key="2">
    <source>
        <dbReference type="ARBA" id="ARBA00022529"/>
    </source>
</evidence>
<keyword evidence="3" id="KW-0295">Fungicide</keyword>
<evidence type="ECO:0000256" key="4">
    <source>
        <dbReference type="ARBA" id="ARBA00022821"/>
    </source>
</evidence>
<dbReference type="GO" id="GO:0031640">
    <property type="term" value="P:killing of cells of another organism"/>
    <property type="evidence" value="ECO:0007669"/>
    <property type="project" value="UniProtKB-KW"/>
</dbReference>
<keyword evidence="4" id="KW-0611">Plant defense</keyword>
<dbReference type="PANTHER" id="PTHR33830:SF39">
    <property type="entry name" value="PECTINESTERASE INHIBITOR DOMAIN-CONTAINING PROTEIN"/>
    <property type="match status" value="1"/>
</dbReference>
<dbReference type="Pfam" id="PF07333">
    <property type="entry name" value="SLR1-BP"/>
    <property type="match status" value="1"/>
</dbReference>
<accession>A0A816JB87</accession>
<keyword evidence="5" id="KW-1015">Disulfide bond</keyword>
<comment type="similarity">
    <text evidence="1">Belongs to the DEFL family.</text>
</comment>
<gene>
    <name evidence="6" type="ORF">DARMORV10_C04P06880.1</name>
</gene>
<reference evidence="6" key="1">
    <citation type="submission" date="2021-01" db="EMBL/GenBank/DDBJ databases">
        <authorList>
            <consortium name="Genoscope - CEA"/>
            <person name="William W."/>
        </authorList>
    </citation>
    <scope>NUCLEOTIDE SEQUENCE</scope>
</reference>
<dbReference type="GO" id="GO:0050832">
    <property type="term" value="P:defense response to fungus"/>
    <property type="evidence" value="ECO:0007669"/>
    <property type="project" value="UniProtKB-KW"/>
</dbReference>
<proteinExistence type="inferred from homology"/>